<feature type="transmembrane region" description="Helical" evidence="5">
    <location>
        <begin position="121"/>
        <end position="139"/>
    </location>
</feature>
<feature type="transmembrane region" description="Helical" evidence="5">
    <location>
        <begin position="34"/>
        <end position="53"/>
    </location>
</feature>
<feature type="domain" description="EamA" evidence="6">
    <location>
        <begin position="156"/>
        <end position="293"/>
    </location>
</feature>
<comment type="subcellular location">
    <subcellularLocation>
        <location evidence="1">Membrane</location>
        <topology evidence="1">Multi-pass membrane protein</topology>
    </subcellularLocation>
</comment>
<dbReference type="GO" id="GO:0016020">
    <property type="term" value="C:membrane"/>
    <property type="evidence" value="ECO:0007669"/>
    <property type="project" value="UniProtKB-SubCell"/>
</dbReference>
<gene>
    <name evidence="7" type="ORF">METZ01_LOCUS59416</name>
</gene>
<name>A0A381SRD3_9ZZZZ</name>
<keyword evidence="4 5" id="KW-0472">Membrane</keyword>
<dbReference type="InterPro" id="IPR037185">
    <property type="entry name" value="EmrE-like"/>
</dbReference>
<evidence type="ECO:0000256" key="4">
    <source>
        <dbReference type="ARBA" id="ARBA00023136"/>
    </source>
</evidence>
<organism evidence="7">
    <name type="scientific">marine metagenome</name>
    <dbReference type="NCBI Taxonomy" id="408172"/>
    <lineage>
        <taxon>unclassified sequences</taxon>
        <taxon>metagenomes</taxon>
        <taxon>ecological metagenomes</taxon>
    </lineage>
</organism>
<feature type="transmembrane region" description="Helical" evidence="5">
    <location>
        <begin position="275"/>
        <end position="296"/>
    </location>
</feature>
<evidence type="ECO:0000259" key="6">
    <source>
        <dbReference type="Pfam" id="PF00892"/>
    </source>
</evidence>
<keyword evidence="3 5" id="KW-1133">Transmembrane helix</keyword>
<proteinExistence type="predicted"/>
<dbReference type="Gene3D" id="1.10.3730.20">
    <property type="match status" value="1"/>
</dbReference>
<dbReference type="InterPro" id="IPR000620">
    <property type="entry name" value="EamA_dom"/>
</dbReference>
<feature type="transmembrane region" description="Helical" evidence="5">
    <location>
        <begin position="96"/>
        <end position="114"/>
    </location>
</feature>
<feature type="transmembrane region" description="Helical" evidence="5">
    <location>
        <begin position="186"/>
        <end position="208"/>
    </location>
</feature>
<dbReference type="InterPro" id="IPR050638">
    <property type="entry name" value="AA-Vitamin_Transporters"/>
</dbReference>
<sequence length="298" mass="31001">MAVAVAFAFLAACGFASGNVLVRVGTQKVPAPTAALLTVFSGVVLVGGLALVLKLDEVTSLSTEAMGWILVLGIMGYPMARLFIITAISMVGATRAVPMAGLQPVIAFTLGVILLGERPNLLVIIGTPIIVAGLFLVVMPRSNSISRDTIANVRRIGYILAIGSAATFASRDVISRHVVSDLIDPLVSAGLALTVGGVILGAILHRQVATTIRTLPRNHLLLCVLAGVFQGLAVASLFQALSRAPVTVVSPIYATQPLITLILAHIFLRRLETIDFLLALGTMTSVVGVILVILGATD</sequence>
<evidence type="ECO:0000313" key="7">
    <source>
        <dbReference type="EMBL" id="SVA06562.1"/>
    </source>
</evidence>
<keyword evidence="2 5" id="KW-0812">Transmembrane</keyword>
<reference evidence="7" key="1">
    <citation type="submission" date="2018-05" db="EMBL/GenBank/DDBJ databases">
        <authorList>
            <person name="Lanie J.A."/>
            <person name="Ng W.-L."/>
            <person name="Kazmierczak K.M."/>
            <person name="Andrzejewski T.M."/>
            <person name="Davidsen T.M."/>
            <person name="Wayne K.J."/>
            <person name="Tettelin H."/>
            <person name="Glass J.I."/>
            <person name="Rusch D."/>
            <person name="Podicherti R."/>
            <person name="Tsui H.-C.T."/>
            <person name="Winkler M.E."/>
        </authorList>
    </citation>
    <scope>NUCLEOTIDE SEQUENCE</scope>
</reference>
<dbReference type="PANTHER" id="PTHR32322">
    <property type="entry name" value="INNER MEMBRANE TRANSPORTER"/>
    <property type="match status" value="1"/>
</dbReference>
<evidence type="ECO:0000256" key="2">
    <source>
        <dbReference type="ARBA" id="ARBA00022692"/>
    </source>
</evidence>
<evidence type="ECO:0000256" key="5">
    <source>
        <dbReference type="SAM" id="Phobius"/>
    </source>
</evidence>
<accession>A0A381SRD3</accession>
<dbReference type="Pfam" id="PF00892">
    <property type="entry name" value="EamA"/>
    <property type="match status" value="2"/>
</dbReference>
<feature type="transmembrane region" description="Helical" evidence="5">
    <location>
        <begin position="65"/>
        <end position="90"/>
    </location>
</feature>
<dbReference type="AlphaFoldDB" id="A0A381SRD3"/>
<evidence type="ECO:0000256" key="1">
    <source>
        <dbReference type="ARBA" id="ARBA00004141"/>
    </source>
</evidence>
<dbReference type="SUPFAM" id="SSF103481">
    <property type="entry name" value="Multidrug resistance efflux transporter EmrE"/>
    <property type="match status" value="2"/>
</dbReference>
<feature type="domain" description="EamA" evidence="6">
    <location>
        <begin position="4"/>
        <end position="138"/>
    </location>
</feature>
<protein>
    <recommendedName>
        <fullName evidence="6">EamA domain-containing protein</fullName>
    </recommendedName>
</protein>
<feature type="transmembrane region" description="Helical" evidence="5">
    <location>
        <begin position="220"/>
        <end position="242"/>
    </location>
</feature>
<dbReference type="EMBL" id="UINC01003466">
    <property type="protein sequence ID" value="SVA06562.1"/>
    <property type="molecule type" value="Genomic_DNA"/>
</dbReference>
<feature type="transmembrane region" description="Helical" evidence="5">
    <location>
        <begin position="248"/>
        <end position="268"/>
    </location>
</feature>
<dbReference type="PANTHER" id="PTHR32322:SF2">
    <property type="entry name" value="EAMA DOMAIN-CONTAINING PROTEIN"/>
    <property type="match status" value="1"/>
</dbReference>
<evidence type="ECO:0000256" key="3">
    <source>
        <dbReference type="ARBA" id="ARBA00022989"/>
    </source>
</evidence>